<evidence type="ECO:0000256" key="3">
    <source>
        <dbReference type="ARBA" id="ARBA00022553"/>
    </source>
</evidence>
<gene>
    <name evidence="11" type="ORF">GCM10010911_60580</name>
</gene>
<sequence length="524" mass="59440">MRKIMIVDDETLVRIGMQTIIDWEKEGYLLTGVYSSGEEALEAVHAHPPDVIMTDIRMKGMDGFALIDAVKKKYPRVQFIILSSYEDFEYTRQAIRKGVHDYIPKHRMEPADLLQILNSLTYKEETGPAVDPLLAEKEELLEKAGEPGCVLNAAHFPLLYNSLMAKGGEIRWIRMTCMSEDKTIGASVRKAFHALAAELLGRWKQVELLGIRGDALEGLAVYPEMGEEPPEELTGRLFNELDQNIREKLNLRTVLGASRRFALAGFQPLLARQEAEAASGRFFYDGSGVYRAEDAAAGTLTEEKRYALYKTAKQLIASDRFEAFNEAWFRRVKEEAGAQPTLSEWHGFADMMHTLLLDMLIDKYQLQEAAIQSHMERLQVSLAKIKGAQTFNGFGAGMMEMITGMKAVSAELQQERGWIRKISEWLESRYTGPVRLEDAAECVNFSTGYFSQRFHQETGMVFTDYVAQLRIRKAIDLMRTTGYSTEEIAHRVGFVNANYFVRVFKKVTGRTLSEFKNQAKEPES</sequence>
<dbReference type="Pfam" id="PF12833">
    <property type="entry name" value="HTH_18"/>
    <property type="match status" value="1"/>
</dbReference>
<dbReference type="PROSITE" id="PS01124">
    <property type="entry name" value="HTH_ARAC_FAMILY_2"/>
    <property type="match status" value="1"/>
</dbReference>
<dbReference type="InterPro" id="IPR009057">
    <property type="entry name" value="Homeodomain-like_sf"/>
</dbReference>
<keyword evidence="7" id="KW-0804">Transcription</keyword>
<evidence type="ECO:0000256" key="8">
    <source>
        <dbReference type="PROSITE-ProRule" id="PRU00169"/>
    </source>
</evidence>
<dbReference type="GO" id="GO:0043565">
    <property type="term" value="F:sequence-specific DNA binding"/>
    <property type="evidence" value="ECO:0007669"/>
    <property type="project" value="InterPro"/>
</dbReference>
<dbReference type="GO" id="GO:0003700">
    <property type="term" value="F:DNA-binding transcription factor activity"/>
    <property type="evidence" value="ECO:0007669"/>
    <property type="project" value="InterPro"/>
</dbReference>
<dbReference type="Pfam" id="PF00072">
    <property type="entry name" value="Response_reg"/>
    <property type="match status" value="1"/>
</dbReference>
<proteinExistence type="predicted"/>
<dbReference type="SUPFAM" id="SSF46689">
    <property type="entry name" value="Homeodomain-like"/>
    <property type="match status" value="2"/>
</dbReference>
<evidence type="ECO:0000256" key="7">
    <source>
        <dbReference type="ARBA" id="ARBA00023163"/>
    </source>
</evidence>
<feature type="modified residue" description="4-aspartylphosphate" evidence="8">
    <location>
        <position position="55"/>
    </location>
</feature>
<keyword evidence="3 8" id="KW-0597">Phosphoprotein</keyword>
<keyword evidence="5" id="KW-0805">Transcription regulation</keyword>
<dbReference type="EMBL" id="BMHP01000007">
    <property type="protein sequence ID" value="GGD93801.1"/>
    <property type="molecule type" value="Genomic_DNA"/>
</dbReference>
<name>A0A916ZF83_9BACL</name>
<comment type="caution">
    <text evidence="11">The sequence shown here is derived from an EMBL/GenBank/DDBJ whole genome shotgun (WGS) entry which is preliminary data.</text>
</comment>
<dbReference type="RefSeq" id="WP_188998093.1">
    <property type="nucleotide sequence ID" value="NZ_BMHP01000007.1"/>
</dbReference>
<dbReference type="Gene3D" id="3.40.50.2300">
    <property type="match status" value="1"/>
</dbReference>
<dbReference type="SUPFAM" id="SSF52172">
    <property type="entry name" value="CheY-like"/>
    <property type="match status" value="1"/>
</dbReference>
<organism evidence="11 12">
    <name type="scientific">Paenibacillus nasutitermitis</name>
    <dbReference type="NCBI Taxonomy" id="1652958"/>
    <lineage>
        <taxon>Bacteria</taxon>
        <taxon>Bacillati</taxon>
        <taxon>Bacillota</taxon>
        <taxon>Bacilli</taxon>
        <taxon>Bacillales</taxon>
        <taxon>Paenibacillaceae</taxon>
        <taxon>Paenibacillus</taxon>
    </lineage>
</organism>
<keyword evidence="2" id="KW-0963">Cytoplasm</keyword>
<evidence type="ECO:0000259" key="10">
    <source>
        <dbReference type="PROSITE" id="PS50110"/>
    </source>
</evidence>
<dbReference type="Gene3D" id="1.10.10.60">
    <property type="entry name" value="Homeodomain-like"/>
    <property type="match status" value="2"/>
</dbReference>
<evidence type="ECO:0000256" key="5">
    <source>
        <dbReference type="ARBA" id="ARBA00023015"/>
    </source>
</evidence>
<evidence type="ECO:0000313" key="12">
    <source>
        <dbReference type="Proteomes" id="UP000612456"/>
    </source>
</evidence>
<dbReference type="InterPro" id="IPR018060">
    <property type="entry name" value="HTH_AraC"/>
</dbReference>
<keyword evidence="6" id="KW-0238">DNA-binding</keyword>
<dbReference type="PANTHER" id="PTHR42713:SF3">
    <property type="entry name" value="TRANSCRIPTIONAL REGULATORY PROTEIN HPTR"/>
    <property type="match status" value="1"/>
</dbReference>
<dbReference type="AlphaFoldDB" id="A0A916ZF83"/>
<dbReference type="SMART" id="SM00448">
    <property type="entry name" value="REC"/>
    <property type="match status" value="1"/>
</dbReference>
<evidence type="ECO:0000256" key="6">
    <source>
        <dbReference type="ARBA" id="ARBA00023125"/>
    </source>
</evidence>
<evidence type="ECO:0000313" key="11">
    <source>
        <dbReference type="EMBL" id="GGD93801.1"/>
    </source>
</evidence>
<dbReference type="InterPro" id="IPR051552">
    <property type="entry name" value="HptR"/>
</dbReference>
<evidence type="ECO:0008006" key="13">
    <source>
        <dbReference type="Google" id="ProtNLM"/>
    </source>
</evidence>
<comment type="subcellular location">
    <subcellularLocation>
        <location evidence="1">Cytoplasm</location>
    </subcellularLocation>
</comment>
<feature type="domain" description="Response regulatory" evidence="10">
    <location>
        <begin position="3"/>
        <end position="120"/>
    </location>
</feature>
<evidence type="ECO:0000256" key="1">
    <source>
        <dbReference type="ARBA" id="ARBA00004496"/>
    </source>
</evidence>
<dbReference type="InterPro" id="IPR011006">
    <property type="entry name" value="CheY-like_superfamily"/>
</dbReference>
<evidence type="ECO:0000256" key="4">
    <source>
        <dbReference type="ARBA" id="ARBA00023012"/>
    </source>
</evidence>
<dbReference type="GO" id="GO:0005737">
    <property type="term" value="C:cytoplasm"/>
    <property type="evidence" value="ECO:0007669"/>
    <property type="project" value="UniProtKB-SubCell"/>
</dbReference>
<reference evidence="11" key="2">
    <citation type="submission" date="2020-09" db="EMBL/GenBank/DDBJ databases">
        <authorList>
            <person name="Sun Q."/>
            <person name="Zhou Y."/>
        </authorList>
    </citation>
    <scope>NUCLEOTIDE SEQUENCE</scope>
    <source>
        <strain evidence="11">CGMCC 1.15178</strain>
    </source>
</reference>
<feature type="domain" description="HTH araC/xylS-type" evidence="9">
    <location>
        <begin position="420"/>
        <end position="518"/>
    </location>
</feature>
<keyword evidence="12" id="KW-1185">Reference proteome</keyword>
<dbReference type="GO" id="GO:0000160">
    <property type="term" value="P:phosphorelay signal transduction system"/>
    <property type="evidence" value="ECO:0007669"/>
    <property type="project" value="UniProtKB-KW"/>
</dbReference>
<accession>A0A916ZF83</accession>
<dbReference type="PROSITE" id="PS50110">
    <property type="entry name" value="RESPONSE_REGULATORY"/>
    <property type="match status" value="1"/>
</dbReference>
<dbReference type="InterPro" id="IPR001789">
    <property type="entry name" value="Sig_transdc_resp-reg_receiver"/>
</dbReference>
<dbReference type="PANTHER" id="PTHR42713">
    <property type="entry name" value="HISTIDINE KINASE-RELATED"/>
    <property type="match status" value="1"/>
</dbReference>
<reference evidence="11" key="1">
    <citation type="journal article" date="2014" name="Int. J. Syst. Evol. Microbiol.">
        <title>Complete genome sequence of Corynebacterium casei LMG S-19264T (=DSM 44701T), isolated from a smear-ripened cheese.</title>
        <authorList>
            <consortium name="US DOE Joint Genome Institute (JGI-PGF)"/>
            <person name="Walter F."/>
            <person name="Albersmeier A."/>
            <person name="Kalinowski J."/>
            <person name="Ruckert C."/>
        </authorList>
    </citation>
    <scope>NUCLEOTIDE SEQUENCE</scope>
    <source>
        <strain evidence="11">CGMCC 1.15178</strain>
    </source>
</reference>
<dbReference type="SMART" id="SM00342">
    <property type="entry name" value="HTH_ARAC"/>
    <property type="match status" value="1"/>
</dbReference>
<dbReference type="Proteomes" id="UP000612456">
    <property type="component" value="Unassembled WGS sequence"/>
</dbReference>
<keyword evidence="4" id="KW-0902">Two-component regulatory system</keyword>
<evidence type="ECO:0000259" key="9">
    <source>
        <dbReference type="PROSITE" id="PS01124"/>
    </source>
</evidence>
<protein>
    <recommendedName>
        <fullName evidence="13">Two-component system, response regulator YesN</fullName>
    </recommendedName>
</protein>
<dbReference type="CDD" id="cd17536">
    <property type="entry name" value="REC_YesN-like"/>
    <property type="match status" value="1"/>
</dbReference>
<evidence type="ECO:0000256" key="2">
    <source>
        <dbReference type="ARBA" id="ARBA00022490"/>
    </source>
</evidence>